<gene>
    <name evidence="2" type="ORF">LCGC14_0534490</name>
</gene>
<reference evidence="2" key="1">
    <citation type="journal article" date="2015" name="Nature">
        <title>Complex archaea that bridge the gap between prokaryotes and eukaryotes.</title>
        <authorList>
            <person name="Spang A."/>
            <person name="Saw J.H."/>
            <person name="Jorgensen S.L."/>
            <person name="Zaremba-Niedzwiedzka K."/>
            <person name="Martijn J."/>
            <person name="Lind A.E."/>
            <person name="van Eijk R."/>
            <person name="Schleper C."/>
            <person name="Guy L."/>
            <person name="Ettema T.J."/>
        </authorList>
    </citation>
    <scope>NUCLEOTIDE SEQUENCE</scope>
</reference>
<feature type="transmembrane region" description="Helical" evidence="1">
    <location>
        <begin position="70"/>
        <end position="91"/>
    </location>
</feature>
<keyword evidence="1" id="KW-1133">Transmembrane helix</keyword>
<comment type="caution">
    <text evidence="2">The sequence shown here is derived from an EMBL/GenBank/DDBJ whole genome shotgun (WGS) entry which is preliminary data.</text>
</comment>
<proteinExistence type="predicted"/>
<sequence>MKLKLMGKKGQAGGFGAIPAIVISIMIGGFILTILTQISDDLGNAATSGSNTSQVAAAVGTGAVTFAGNFGTLFSLGLLAIIISLVAVFLVRQR</sequence>
<evidence type="ECO:0000313" key="2">
    <source>
        <dbReference type="EMBL" id="KKN60158.1"/>
    </source>
</evidence>
<keyword evidence="1" id="KW-0812">Transmembrane</keyword>
<dbReference type="AlphaFoldDB" id="A0A0F9V2P0"/>
<evidence type="ECO:0000256" key="1">
    <source>
        <dbReference type="SAM" id="Phobius"/>
    </source>
</evidence>
<dbReference type="EMBL" id="LAZR01000703">
    <property type="protein sequence ID" value="KKN60158.1"/>
    <property type="molecule type" value="Genomic_DNA"/>
</dbReference>
<organism evidence="2">
    <name type="scientific">marine sediment metagenome</name>
    <dbReference type="NCBI Taxonomy" id="412755"/>
    <lineage>
        <taxon>unclassified sequences</taxon>
        <taxon>metagenomes</taxon>
        <taxon>ecological metagenomes</taxon>
    </lineage>
</organism>
<accession>A0A0F9V2P0</accession>
<keyword evidence="1" id="KW-0472">Membrane</keyword>
<feature type="transmembrane region" description="Helical" evidence="1">
    <location>
        <begin position="12"/>
        <end position="35"/>
    </location>
</feature>
<name>A0A0F9V2P0_9ZZZZ</name>
<protein>
    <submittedName>
        <fullName evidence="2">Uncharacterized protein</fullName>
    </submittedName>
</protein>